<evidence type="ECO:0000313" key="5">
    <source>
        <dbReference type="EMBL" id="MEK0172537.1"/>
    </source>
</evidence>
<dbReference type="InterPro" id="IPR006311">
    <property type="entry name" value="TAT_signal"/>
</dbReference>
<organism evidence="5 6">
    <name type="scientific">Curtobacterium citreum</name>
    <dbReference type="NCBI Taxonomy" id="2036"/>
    <lineage>
        <taxon>Bacteria</taxon>
        <taxon>Bacillati</taxon>
        <taxon>Actinomycetota</taxon>
        <taxon>Actinomycetes</taxon>
        <taxon>Micrococcales</taxon>
        <taxon>Microbacteriaceae</taxon>
        <taxon>Curtobacterium</taxon>
    </lineage>
</organism>
<evidence type="ECO:0000259" key="4">
    <source>
        <dbReference type="Pfam" id="PF01551"/>
    </source>
</evidence>
<dbReference type="InterPro" id="IPR050570">
    <property type="entry name" value="Cell_wall_metabolism_enzyme"/>
</dbReference>
<keyword evidence="3" id="KW-0732">Signal</keyword>
<evidence type="ECO:0000256" key="1">
    <source>
        <dbReference type="SAM" id="Coils"/>
    </source>
</evidence>
<sequence length="425" mass="43159">MSTSPSLSLRNRSRLVAAAVAVALAGSTLAVLAPVTSASAASYPSWSEVQKAKSSTSAQQAKVTEIKSLISTLKSEAAAKQKAAQAAGEAYQAAQNKYDEATLEQKTLQSQADDAEQTAAQSEEQAGQLAAQLGRASANDVTTDILTHPSDSGDLLYELGAMSKLSEQADGIYSQASQDRGTAQAQADKADKAKAALGDLADAAQSKMQQAQGAADAAQTAVDAQNDNESRLEAQLTALTTKQRGVEADYRKGVAAEKARQARIAAAAAKAAAKAAATSQGGTGGGTANSAGWVRPAGGFQTSGYGIRVDPYTHYTALHAGVDLAPACYAPIYAAHDGTVTFAGNGGGYGNEVILDNGGGISTAYGHIVDGGIMVANGQHVSAGQQIAKIGSTGWSTGCHLHFETRVNGAAVDPVPFMAARGISV</sequence>
<gene>
    <name evidence="5" type="ORF">WMN62_13750</name>
</gene>
<dbReference type="GO" id="GO:0016787">
    <property type="term" value="F:hydrolase activity"/>
    <property type="evidence" value="ECO:0007669"/>
    <property type="project" value="UniProtKB-KW"/>
</dbReference>
<reference evidence="5 6" key="1">
    <citation type="submission" date="2024-03" db="EMBL/GenBank/DDBJ databases">
        <title>Whole genomes of four grape xylem sap localized bacterial endophytes.</title>
        <authorList>
            <person name="Kumar G."/>
            <person name="Savka M.A."/>
        </authorList>
    </citation>
    <scope>NUCLEOTIDE SEQUENCE [LARGE SCALE GENOMIC DNA]</scope>
    <source>
        <strain evidence="5 6">RIT_GXS8</strain>
    </source>
</reference>
<feature type="domain" description="M23ase beta-sheet core" evidence="4">
    <location>
        <begin position="318"/>
        <end position="414"/>
    </location>
</feature>
<accession>A0ABU8YDB7</accession>
<feature type="chain" id="PRO_5045766459" evidence="3">
    <location>
        <begin position="34"/>
        <end position="425"/>
    </location>
</feature>
<feature type="coiled-coil region" evidence="1">
    <location>
        <begin position="201"/>
        <end position="242"/>
    </location>
</feature>
<feature type="region of interest" description="Disordered" evidence="2">
    <location>
        <begin position="107"/>
        <end position="134"/>
    </location>
</feature>
<dbReference type="InterPro" id="IPR011055">
    <property type="entry name" value="Dup_hybrid_motif"/>
</dbReference>
<dbReference type="Proteomes" id="UP001370299">
    <property type="component" value="Unassembled WGS sequence"/>
</dbReference>
<dbReference type="CDD" id="cd12797">
    <property type="entry name" value="M23_peptidase"/>
    <property type="match status" value="1"/>
</dbReference>
<keyword evidence="6" id="KW-1185">Reference proteome</keyword>
<dbReference type="PROSITE" id="PS51318">
    <property type="entry name" value="TAT"/>
    <property type="match status" value="1"/>
</dbReference>
<dbReference type="RefSeq" id="WP_340196709.1">
    <property type="nucleotide sequence ID" value="NZ_JBBKAP010000042.1"/>
</dbReference>
<protein>
    <submittedName>
        <fullName evidence="5">M23 family metallopeptidase</fullName>
        <ecNumber evidence="5">3.4.-.-</ecNumber>
    </submittedName>
</protein>
<dbReference type="Pfam" id="PF01551">
    <property type="entry name" value="Peptidase_M23"/>
    <property type="match status" value="1"/>
</dbReference>
<feature type="signal peptide" evidence="3">
    <location>
        <begin position="1"/>
        <end position="33"/>
    </location>
</feature>
<dbReference type="InterPro" id="IPR016047">
    <property type="entry name" value="M23ase_b-sheet_dom"/>
</dbReference>
<evidence type="ECO:0000313" key="6">
    <source>
        <dbReference type="Proteomes" id="UP001370299"/>
    </source>
</evidence>
<dbReference type="EC" id="3.4.-.-" evidence="5"/>
<dbReference type="Gene3D" id="2.70.70.10">
    <property type="entry name" value="Glucose Permease (Domain IIA)"/>
    <property type="match status" value="1"/>
</dbReference>
<evidence type="ECO:0000256" key="2">
    <source>
        <dbReference type="SAM" id="MobiDB-lite"/>
    </source>
</evidence>
<proteinExistence type="predicted"/>
<dbReference type="PANTHER" id="PTHR21666:SF270">
    <property type="entry name" value="MUREIN HYDROLASE ACTIVATOR ENVC"/>
    <property type="match status" value="1"/>
</dbReference>
<name>A0ABU8YDB7_9MICO</name>
<dbReference type="SUPFAM" id="SSF51261">
    <property type="entry name" value="Duplicated hybrid motif"/>
    <property type="match status" value="1"/>
</dbReference>
<comment type="caution">
    <text evidence="5">The sequence shown here is derived from an EMBL/GenBank/DDBJ whole genome shotgun (WGS) entry which is preliminary data.</text>
</comment>
<keyword evidence="5" id="KW-0378">Hydrolase</keyword>
<dbReference type="PANTHER" id="PTHR21666">
    <property type="entry name" value="PEPTIDASE-RELATED"/>
    <property type="match status" value="1"/>
</dbReference>
<evidence type="ECO:0000256" key="3">
    <source>
        <dbReference type="SAM" id="SignalP"/>
    </source>
</evidence>
<feature type="compositionally biased region" description="Low complexity" evidence="2">
    <location>
        <begin position="109"/>
        <end position="134"/>
    </location>
</feature>
<dbReference type="EMBL" id="JBBLYY010000067">
    <property type="protein sequence ID" value="MEK0172537.1"/>
    <property type="molecule type" value="Genomic_DNA"/>
</dbReference>
<keyword evidence="1" id="KW-0175">Coiled coil</keyword>